<feature type="region of interest" description="Disordered" evidence="1">
    <location>
        <begin position="138"/>
        <end position="162"/>
    </location>
</feature>
<dbReference type="InParanoid" id="A0A1X7SKL5"/>
<sequence length="286" mass="31307">LEVQSTGVKEATNYAGLVYYEEKGAEDLITFTAAKKLDALLEFIEKKHPKAKLDLNVYFRIASPDGFIELKFDAPQDEPFTGWSIKPRMKPCRDYPLPPSCPISVYGLPDAVPTLNYSVPLEGVVHSVTLYIHASLKTNPSTSSSSPNTVTESNAVSSTGGASASATVDVDQVKKVINSVLVSQFAALSSLPKEAIPKLANELYAVHLINSAVRDNPSVEKFIDEFKASLTFMAEMSDVQEHCLKFLNSFLAVSGSFAIAAKFLYQKWIEAIKTELGIDFIININF</sequence>
<evidence type="ECO:0000256" key="1">
    <source>
        <dbReference type="SAM" id="MobiDB-lite"/>
    </source>
</evidence>
<dbReference type="AlphaFoldDB" id="A0A1X7SKL5"/>
<proteinExistence type="predicted"/>
<name>A0A1X7SKL5_AMPQE</name>
<evidence type="ECO:0000313" key="2">
    <source>
        <dbReference type="EnsemblMetazoa" id="Aqu2.1.02592_001"/>
    </source>
</evidence>
<dbReference type="EnsemblMetazoa" id="Aqu2.1.02592_001">
    <property type="protein sequence ID" value="Aqu2.1.02592_001"/>
    <property type="gene ID" value="Aqu2.1.02592"/>
</dbReference>
<reference evidence="2" key="1">
    <citation type="submission" date="2017-05" db="UniProtKB">
        <authorList>
            <consortium name="EnsemblMetazoa"/>
        </authorList>
    </citation>
    <scope>IDENTIFICATION</scope>
</reference>
<accession>A0A1X7SKL5</accession>
<protein>
    <submittedName>
        <fullName evidence="2">Uncharacterized protein</fullName>
    </submittedName>
</protein>
<organism evidence="2">
    <name type="scientific">Amphimedon queenslandica</name>
    <name type="common">Sponge</name>
    <dbReference type="NCBI Taxonomy" id="400682"/>
    <lineage>
        <taxon>Eukaryota</taxon>
        <taxon>Metazoa</taxon>
        <taxon>Porifera</taxon>
        <taxon>Demospongiae</taxon>
        <taxon>Heteroscleromorpha</taxon>
        <taxon>Haplosclerida</taxon>
        <taxon>Niphatidae</taxon>
        <taxon>Amphimedon</taxon>
    </lineage>
</organism>